<dbReference type="SUPFAM" id="SSF111369">
    <property type="entry name" value="HlyD-like secretion proteins"/>
    <property type="match status" value="1"/>
</dbReference>
<dbReference type="PANTHER" id="PTHR30469">
    <property type="entry name" value="MULTIDRUG RESISTANCE PROTEIN MDTA"/>
    <property type="match status" value="1"/>
</dbReference>
<dbReference type="Gene3D" id="2.40.420.20">
    <property type="match status" value="1"/>
</dbReference>
<dbReference type="Gene3D" id="2.40.30.170">
    <property type="match status" value="1"/>
</dbReference>
<comment type="similarity">
    <text evidence="1">Belongs to the membrane fusion protein (MFP) (TC 8.A.1) family.</text>
</comment>
<dbReference type="Pfam" id="PF25967">
    <property type="entry name" value="RND-MFP_C"/>
    <property type="match status" value="1"/>
</dbReference>
<evidence type="ECO:0000259" key="2">
    <source>
        <dbReference type="Pfam" id="PF25954"/>
    </source>
</evidence>
<dbReference type="EMBL" id="VSSQ01068624">
    <property type="protein sequence ID" value="MPN20783.1"/>
    <property type="molecule type" value="Genomic_DNA"/>
</dbReference>
<feature type="domain" description="Multidrug resistance protein MdtA-like C-terminal permuted SH3" evidence="3">
    <location>
        <begin position="87"/>
        <end position="144"/>
    </location>
</feature>
<evidence type="ECO:0000256" key="1">
    <source>
        <dbReference type="ARBA" id="ARBA00009477"/>
    </source>
</evidence>
<evidence type="ECO:0000313" key="4">
    <source>
        <dbReference type="EMBL" id="MPN20783.1"/>
    </source>
</evidence>
<sequence length="165" mass="18327">MQMQPVKILINISEEFFPQVKIGTPATIRLDIYPDKSFAGKVMLIHPTIDATTRSFQAELRIENPSLLIRPGMFARAIVDFGSKERLVVPDVAVIKQPGTNDRYVYVLEGDKVFYRKVELGRRVGDIYEVVGGIALGDRVVVAGHTGLMDNVQVRVVTGGPDLFK</sequence>
<gene>
    <name evidence="4" type="primary">mdtE_11</name>
    <name evidence="4" type="ORF">SDC9_168162</name>
</gene>
<dbReference type="GO" id="GO:1990281">
    <property type="term" value="C:efflux pump complex"/>
    <property type="evidence" value="ECO:0007669"/>
    <property type="project" value="TreeGrafter"/>
</dbReference>
<name>A0A645GA65_9ZZZZ</name>
<dbReference type="Pfam" id="PF25954">
    <property type="entry name" value="Beta-barrel_RND_2"/>
    <property type="match status" value="1"/>
</dbReference>
<dbReference type="AlphaFoldDB" id="A0A645GA65"/>
<protein>
    <submittedName>
        <fullName evidence="4">Multidrug resistance protein MdtE</fullName>
    </submittedName>
</protein>
<dbReference type="GO" id="GO:0015562">
    <property type="term" value="F:efflux transmembrane transporter activity"/>
    <property type="evidence" value="ECO:0007669"/>
    <property type="project" value="TreeGrafter"/>
</dbReference>
<dbReference type="FunFam" id="2.40.30.170:FF:000010">
    <property type="entry name" value="Efflux RND transporter periplasmic adaptor subunit"/>
    <property type="match status" value="1"/>
</dbReference>
<feature type="domain" description="CusB-like beta-barrel" evidence="2">
    <location>
        <begin position="10"/>
        <end position="77"/>
    </location>
</feature>
<organism evidence="4">
    <name type="scientific">bioreactor metagenome</name>
    <dbReference type="NCBI Taxonomy" id="1076179"/>
    <lineage>
        <taxon>unclassified sequences</taxon>
        <taxon>metagenomes</taxon>
        <taxon>ecological metagenomes</taxon>
    </lineage>
</organism>
<proteinExistence type="inferred from homology"/>
<evidence type="ECO:0000259" key="3">
    <source>
        <dbReference type="Pfam" id="PF25967"/>
    </source>
</evidence>
<dbReference type="NCBIfam" id="TIGR01730">
    <property type="entry name" value="RND_mfp"/>
    <property type="match status" value="1"/>
</dbReference>
<accession>A0A645GA65</accession>
<comment type="caution">
    <text evidence="4">The sequence shown here is derived from an EMBL/GenBank/DDBJ whole genome shotgun (WGS) entry which is preliminary data.</text>
</comment>
<dbReference type="InterPro" id="IPR058627">
    <property type="entry name" value="MdtA-like_C"/>
</dbReference>
<reference evidence="4" key="1">
    <citation type="submission" date="2019-08" db="EMBL/GenBank/DDBJ databases">
        <authorList>
            <person name="Kucharzyk K."/>
            <person name="Murdoch R.W."/>
            <person name="Higgins S."/>
            <person name="Loffler F."/>
        </authorList>
    </citation>
    <scope>NUCLEOTIDE SEQUENCE</scope>
</reference>
<dbReference type="InterPro" id="IPR006143">
    <property type="entry name" value="RND_pump_MFP"/>
</dbReference>
<dbReference type="InterPro" id="IPR058792">
    <property type="entry name" value="Beta-barrel_RND_2"/>
</dbReference>